<dbReference type="AlphaFoldDB" id="A0A7I8KG38"/>
<dbReference type="Proteomes" id="UP000663760">
    <property type="component" value="Chromosome 5"/>
</dbReference>
<dbReference type="GO" id="GO:0003723">
    <property type="term" value="F:RNA binding"/>
    <property type="evidence" value="ECO:0007669"/>
    <property type="project" value="InterPro"/>
</dbReference>
<dbReference type="Pfam" id="PF11955">
    <property type="entry name" value="PORR"/>
    <property type="match status" value="1"/>
</dbReference>
<accession>A0A7I8KG38</accession>
<protein>
    <recommendedName>
        <fullName evidence="2">PORR domain-containing protein</fullName>
    </recommendedName>
</protein>
<dbReference type="InterPro" id="IPR021099">
    <property type="entry name" value="PORR_domain"/>
</dbReference>
<dbReference type="OrthoDB" id="1716100at2759"/>
<dbReference type="InterPro" id="IPR045040">
    <property type="entry name" value="PORR_fam"/>
</dbReference>
<keyword evidence="4" id="KW-1185">Reference proteome</keyword>
<name>A0A7I8KG38_SPIIN</name>
<organism evidence="3 4">
    <name type="scientific">Spirodela intermedia</name>
    <name type="common">Intermediate duckweed</name>
    <dbReference type="NCBI Taxonomy" id="51605"/>
    <lineage>
        <taxon>Eukaryota</taxon>
        <taxon>Viridiplantae</taxon>
        <taxon>Streptophyta</taxon>
        <taxon>Embryophyta</taxon>
        <taxon>Tracheophyta</taxon>
        <taxon>Spermatophyta</taxon>
        <taxon>Magnoliopsida</taxon>
        <taxon>Liliopsida</taxon>
        <taxon>Araceae</taxon>
        <taxon>Lemnoideae</taxon>
        <taxon>Spirodela</taxon>
    </lineage>
</organism>
<dbReference type="PANTHER" id="PTHR31476">
    <property type="entry name" value="PROTEIN WHAT'S THIS FACTOR 1 HOMOLOG, CHLOROPLASTIC"/>
    <property type="match status" value="1"/>
</dbReference>
<feature type="domain" description="PORR" evidence="2">
    <location>
        <begin position="31"/>
        <end position="381"/>
    </location>
</feature>
<reference evidence="3" key="1">
    <citation type="submission" date="2020-02" db="EMBL/GenBank/DDBJ databases">
        <authorList>
            <person name="Scholz U."/>
            <person name="Mascher M."/>
            <person name="Fiebig A."/>
        </authorList>
    </citation>
    <scope>NUCLEOTIDE SEQUENCE</scope>
</reference>
<evidence type="ECO:0000313" key="4">
    <source>
        <dbReference type="Proteomes" id="UP000663760"/>
    </source>
</evidence>
<evidence type="ECO:0000313" key="3">
    <source>
        <dbReference type="EMBL" id="CAA7396048.1"/>
    </source>
</evidence>
<dbReference type="PANTHER" id="PTHR31476:SF6">
    <property type="entry name" value="EMB|CAB68190.1"/>
    <property type="match status" value="1"/>
</dbReference>
<sequence>MEAATRWRFSRVVPYRMVKRATLVNARIKWVKDPALDAVVSRERHLRPAVDLVHAIYASATGGGGGCGREGVPVHEIPSRRRLGLPATVPSTTAFMRRHPAVFHESRPSPSSSSPSSARPFRWFGLTPEAAALRREEAAVMREMEVELVNRLRKLLMLAGAGALPLPVVDQLRWDLGLPLDYRVSILPRYPHFFRIEPAASGVAGGGAADERHWLCLLFRDPRMAVSRLQMDAGGEDEGEPLAFQLSFTRGFGLKKKWVAWLEEWQRLPYTSPYDHAAIAMLDPRTDAAEKRVVALFHELLHLTVGKKTERANLSNLRGPLGLPFRFSKVFGRHPGVFYLSQKLATQTVVLREGYAGTELVEKHPLVEIRESYVALMRVGREDERDAGAGAFAGEAALNDSSSSPDDDGVAKNPRNATFCGVTGAE</sequence>
<evidence type="ECO:0000259" key="2">
    <source>
        <dbReference type="Pfam" id="PF11955"/>
    </source>
</evidence>
<dbReference type="EMBL" id="LR746268">
    <property type="protein sequence ID" value="CAA7396048.1"/>
    <property type="molecule type" value="Genomic_DNA"/>
</dbReference>
<feature type="region of interest" description="Disordered" evidence="1">
    <location>
        <begin position="390"/>
        <end position="426"/>
    </location>
</feature>
<gene>
    <name evidence="3" type="ORF">SI8410_05006711</name>
</gene>
<proteinExistence type="predicted"/>
<evidence type="ECO:0000256" key="1">
    <source>
        <dbReference type="SAM" id="MobiDB-lite"/>
    </source>
</evidence>